<protein>
    <submittedName>
        <fullName evidence="1">Uncharacterized protein</fullName>
    </submittedName>
</protein>
<sequence length="37" mass="3933">MALAMQARAPAQLPARVVQMAAMSVMSFMSFETFGGP</sequence>
<organism evidence="1">
    <name type="scientific">Xanthomonas hortorum pv. gardneri</name>
    <dbReference type="NCBI Taxonomy" id="2754056"/>
    <lineage>
        <taxon>Bacteria</taxon>
        <taxon>Pseudomonadati</taxon>
        <taxon>Pseudomonadota</taxon>
        <taxon>Gammaproteobacteria</taxon>
        <taxon>Lysobacterales</taxon>
        <taxon>Lysobacteraceae</taxon>
        <taxon>Xanthomonas</taxon>
    </lineage>
</organism>
<name>A0A6V7C3F3_9XANT</name>
<evidence type="ECO:0000313" key="1">
    <source>
        <dbReference type="EMBL" id="CAD0309361.1"/>
    </source>
</evidence>
<proteinExistence type="predicted"/>
<dbReference type="AlphaFoldDB" id="A0A6V7C3F3"/>
<gene>
    <name evidence="1" type="ORF">CFBP8129_09430</name>
</gene>
<accession>A0A6V7C3F3</accession>
<dbReference type="EMBL" id="LR828253">
    <property type="protein sequence ID" value="CAD0309361.1"/>
    <property type="molecule type" value="Genomic_DNA"/>
</dbReference>
<dbReference type="EMBL" id="LR828253">
    <property type="protein sequence ID" value="CAD0309351.1"/>
    <property type="molecule type" value="Genomic_DNA"/>
</dbReference>
<reference evidence="1" key="1">
    <citation type="submission" date="2020-07" db="EMBL/GenBank/DDBJ databases">
        <authorList>
            <person name="Pothier F. J."/>
        </authorList>
    </citation>
    <scope>NUCLEOTIDE SEQUENCE</scope>
    <source>
        <strain evidence="1">CFBP 8129</strain>
    </source>
</reference>